<dbReference type="Gene3D" id="2.40.50.100">
    <property type="match status" value="1"/>
</dbReference>
<dbReference type="GO" id="GO:0015562">
    <property type="term" value="F:efflux transmembrane transporter activity"/>
    <property type="evidence" value="ECO:0007669"/>
    <property type="project" value="TreeGrafter"/>
</dbReference>
<proteinExistence type="inferred from homology"/>
<reference evidence="4 5" key="1">
    <citation type="submission" date="2021-01" db="EMBL/GenBank/DDBJ databases">
        <title>Whole genome shotgun sequence of Catellatospora chokoriensis NBRC 107358.</title>
        <authorList>
            <person name="Komaki H."/>
            <person name="Tamura T."/>
        </authorList>
    </citation>
    <scope>NUCLEOTIDE SEQUENCE [LARGE SCALE GENOMIC DNA]</scope>
    <source>
        <strain evidence="4 5">NBRC 107358</strain>
    </source>
</reference>
<dbReference type="PRINTS" id="PR01490">
    <property type="entry name" value="RTXTOXIND"/>
</dbReference>
<dbReference type="PANTHER" id="PTHR30469">
    <property type="entry name" value="MULTIDRUG RESISTANCE PROTEIN MDTA"/>
    <property type="match status" value="1"/>
</dbReference>
<protein>
    <submittedName>
        <fullName evidence="4">RND transporter</fullName>
    </submittedName>
</protein>
<evidence type="ECO:0000256" key="1">
    <source>
        <dbReference type="ARBA" id="ARBA00009477"/>
    </source>
</evidence>
<dbReference type="Pfam" id="PF25989">
    <property type="entry name" value="YknX_C"/>
    <property type="match status" value="1"/>
</dbReference>
<evidence type="ECO:0000313" key="5">
    <source>
        <dbReference type="Proteomes" id="UP000619293"/>
    </source>
</evidence>
<feature type="domain" description="YknX-like C-terminal permuted SH3-like" evidence="3">
    <location>
        <begin position="386"/>
        <end position="452"/>
    </location>
</feature>
<keyword evidence="5" id="KW-1185">Reference proteome</keyword>
<dbReference type="InterPro" id="IPR058625">
    <property type="entry name" value="MdtA-like_BSH"/>
</dbReference>
<comment type="similarity">
    <text evidence="1">Belongs to the membrane fusion protein (MFP) (TC 8.A.1) family.</text>
</comment>
<sequence length="454" mass="45521">MTILDKLPQVRTPLRSTARPALALGTVLLLTSLTAASCEDTADVTVAEVGRSTVSEVVDAPASVTARAAATVTAPAEGTLARLAVTPGQQVAKGQLLAVIDSPATRTRLRQAKQALDASKRSGGGTVRVDLSAARRKLDASAREAFDHARAAADQVADPPTRDALLAHVTAAEAGYRQASAGVAAAAAAVQRGVASLGSAMQALGSAQRLQAQQAYDLAKASVDALTLRAPIAGVVQLGGTSSAAAGPDLSSLLGGMSTGAPAGMTGPVAAPAGVASAPAVGAPVSAGTAIVTVVDTSVLGIVADVDETDILLVRTGITAEVELDAAPGVRYPARVGAVDVLPTPNSRGAVAYRVHLTLETPSDAPTPRPGMSAVARLKVREAADVVAVPAAAVFTGEGRDSVWVRGTDGKAQRRTVVVGASGMDTLQITDGLREGERIVVRGVDRVTEGAALP</sequence>
<feature type="domain" description="Multidrug resistance protein MdtA-like barrel-sandwich hybrid" evidence="2">
    <location>
        <begin position="70"/>
        <end position="237"/>
    </location>
</feature>
<name>A0A8J3K5R2_9ACTN</name>
<accession>A0A8J3K5R2</accession>
<dbReference type="EMBL" id="BONG01000030">
    <property type="protein sequence ID" value="GIF91200.1"/>
    <property type="molecule type" value="Genomic_DNA"/>
</dbReference>
<dbReference type="Pfam" id="PF25917">
    <property type="entry name" value="BSH_RND"/>
    <property type="match status" value="1"/>
</dbReference>
<dbReference type="GO" id="GO:1990281">
    <property type="term" value="C:efflux pump complex"/>
    <property type="evidence" value="ECO:0007669"/>
    <property type="project" value="TreeGrafter"/>
</dbReference>
<dbReference type="InterPro" id="IPR058637">
    <property type="entry name" value="YknX-like_C"/>
</dbReference>
<comment type="caution">
    <text evidence="4">The sequence shown here is derived from an EMBL/GenBank/DDBJ whole genome shotgun (WGS) entry which is preliminary data.</text>
</comment>
<dbReference type="InterPro" id="IPR011053">
    <property type="entry name" value="Single_hybrid_motif"/>
</dbReference>
<evidence type="ECO:0000259" key="2">
    <source>
        <dbReference type="Pfam" id="PF25917"/>
    </source>
</evidence>
<dbReference type="AlphaFoldDB" id="A0A8J3K5R2"/>
<dbReference type="SUPFAM" id="SSF51230">
    <property type="entry name" value="Single hybrid motif"/>
    <property type="match status" value="1"/>
</dbReference>
<dbReference type="NCBIfam" id="TIGR01730">
    <property type="entry name" value="RND_mfp"/>
    <property type="match status" value="1"/>
</dbReference>
<gene>
    <name evidence="4" type="ORF">Cch02nite_46440</name>
</gene>
<evidence type="ECO:0000259" key="3">
    <source>
        <dbReference type="Pfam" id="PF25989"/>
    </source>
</evidence>
<dbReference type="Gene3D" id="2.40.30.170">
    <property type="match status" value="1"/>
</dbReference>
<dbReference type="Proteomes" id="UP000619293">
    <property type="component" value="Unassembled WGS sequence"/>
</dbReference>
<dbReference type="Gene3D" id="2.40.420.20">
    <property type="match status" value="1"/>
</dbReference>
<evidence type="ECO:0000313" key="4">
    <source>
        <dbReference type="EMBL" id="GIF91200.1"/>
    </source>
</evidence>
<dbReference type="InterPro" id="IPR006143">
    <property type="entry name" value="RND_pump_MFP"/>
</dbReference>
<organism evidence="4 5">
    <name type="scientific">Catellatospora chokoriensis</name>
    <dbReference type="NCBI Taxonomy" id="310353"/>
    <lineage>
        <taxon>Bacteria</taxon>
        <taxon>Bacillati</taxon>
        <taxon>Actinomycetota</taxon>
        <taxon>Actinomycetes</taxon>
        <taxon>Micromonosporales</taxon>
        <taxon>Micromonosporaceae</taxon>
        <taxon>Catellatospora</taxon>
    </lineage>
</organism>